<sequence>MTIKHWEYLGHNSDTEIDKTTERKINELANQKNGLEEQVRAYGPCPISLCIYHHNNKKVKHNDDNNFKLPAKRHTSSKHYVAHEERNVTSDVPFNTNRFAPLNQEENLNNPDIAPVAPRIPPIMITPNYPQVTPNAVTSNITNPPTITPNLLQQAPFFNPDELHKTLYILKEIVNLFTSTSSVDSVFKQLSQAKATEDNFLVLLNGLAKSTSSQNKP</sequence>
<dbReference type="EMBL" id="BPLQ01015316">
    <property type="protein sequence ID" value="GIY87212.1"/>
    <property type="molecule type" value="Genomic_DNA"/>
</dbReference>
<evidence type="ECO:0000313" key="1">
    <source>
        <dbReference type="EMBL" id="GIY87212.1"/>
    </source>
</evidence>
<accession>A0AAV4WXM1</accession>
<gene>
    <name evidence="1" type="ORF">CDAR_221921</name>
</gene>
<proteinExistence type="predicted"/>
<keyword evidence="2" id="KW-1185">Reference proteome</keyword>
<dbReference type="Proteomes" id="UP001054837">
    <property type="component" value="Unassembled WGS sequence"/>
</dbReference>
<dbReference type="AlphaFoldDB" id="A0AAV4WXM1"/>
<evidence type="ECO:0000313" key="2">
    <source>
        <dbReference type="Proteomes" id="UP001054837"/>
    </source>
</evidence>
<organism evidence="1 2">
    <name type="scientific">Caerostris darwini</name>
    <dbReference type="NCBI Taxonomy" id="1538125"/>
    <lineage>
        <taxon>Eukaryota</taxon>
        <taxon>Metazoa</taxon>
        <taxon>Ecdysozoa</taxon>
        <taxon>Arthropoda</taxon>
        <taxon>Chelicerata</taxon>
        <taxon>Arachnida</taxon>
        <taxon>Araneae</taxon>
        <taxon>Araneomorphae</taxon>
        <taxon>Entelegynae</taxon>
        <taxon>Araneoidea</taxon>
        <taxon>Araneidae</taxon>
        <taxon>Caerostris</taxon>
    </lineage>
</organism>
<protein>
    <submittedName>
        <fullName evidence="1">Uncharacterized protein</fullName>
    </submittedName>
</protein>
<reference evidence="1 2" key="1">
    <citation type="submission" date="2021-06" db="EMBL/GenBank/DDBJ databases">
        <title>Caerostris darwini draft genome.</title>
        <authorList>
            <person name="Kono N."/>
            <person name="Arakawa K."/>
        </authorList>
    </citation>
    <scope>NUCLEOTIDE SEQUENCE [LARGE SCALE GENOMIC DNA]</scope>
</reference>
<name>A0AAV4WXM1_9ARAC</name>
<comment type="caution">
    <text evidence="1">The sequence shown here is derived from an EMBL/GenBank/DDBJ whole genome shotgun (WGS) entry which is preliminary data.</text>
</comment>